<feature type="transmembrane region" description="Helical" evidence="17">
    <location>
        <begin position="581"/>
        <end position="601"/>
    </location>
</feature>
<reference evidence="22 23" key="1">
    <citation type="submission" date="2024-06" db="EMBL/GenBank/DDBJ databases">
        <title>A chromosome level genome sequence of Diviner's sage (Salvia divinorum).</title>
        <authorList>
            <person name="Ford S.A."/>
            <person name="Ro D.-K."/>
            <person name="Ness R.W."/>
            <person name="Phillips M.A."/>
        </authorList>
    </citation>
    <scope>NUCLEOTIDE SEQUENCE [LARGE SCALE GENOMIC DNA]</scope>
    <source>
        <strain evidence="22">SAF-2024a</strain>
        <tissue evidence="22">Leaf</tissue>
    </source>
</reference>
<keyword evidence="9 16" id="KW-0418">Kinase</keyword>
<evidence type="ECO:0000256" key="17">
    <source>
        <dbReference type="SAM" id="Phobius"/>
    </source>
</evidence>
<dbReference type="InterPro" id="IPR003609">
    <property type="entry name" value="Pan_app"/>
</dbReference>
<dbReference type="Proteomes" id="UP001567538">
    <property type="component" value="Unassembled WGS sequence"/>
</dbReference>
<evidence type="ECO:0000256" key="3">
    <source>
        <dbReference type="ARBA" id="ARBA00022527"/>
    </source>
</evidence>
<proteinExistence type="inferred from homology"/>
<evidence type="ECO:0000256" key="2">
    <source>
        <dbReference type="ARBA" id="ARBA00022475"/>
    </source>
</evidence>
<keyword evidence="5 17" id="KW-0812">Transmembrane</keyword>
<keyword evidence="8 16" id="KW-0547">Nucleotide-binding</keyword>
<keyword evidence="6 18" id="KW-0732">Signal</keyword>
<evidence type="ECO:0000256" key="4">
    <source>
        <dbReference type="ARBA" id="ARBA00022679"/>
    </source>
</evidence>
<feature type="domain" description="Protein kinase" evidence="19">
    <location>
        <begin position="648"/>
        <end position="735"/>
    </location>
</feature>
<evidence type="ECO:0000256" key="7">
    <source>
        <dbReference type="ARBA" id="ARBA00022734"/>
    </source>
</evidence>
<feature type="domain" description="Apple" evidence="21">
    <location>
        <begin position="315"/>
        <end position="402"/>
    </location>
</feature>
<evidence type="ECO:0000259" key="20">
    <source>
        <dbReference type="PROSITE" id="PS50927"/>
    </source>
</evidence>
<evidence type="ECO:0000256" key="13">
    <source>
        <dbReference type="ARBA" id="ARBA00023157"/>
    </source>
</evidence>
<dbReference type="PANTHER" id="PTHR32444:SF235">
    <property type="entry name" value="OS01G0783900 PROTEIN"/>
    <property type="match status" value="1"/>
</dbReference>
<comment type="subcellular location">
    <subcellularLocation>
        <location evidence="1">Cell membrane</location>
        <topology evidence="1">Single-pass type I membrane protein</topology>
    </subcellularLocation>
</comment>
<dbReference type="SUPFAM" id="SSF51110">
    <property type="entry name" value="alpha-D-mannose-specific plant lectins"/>
    <property type="match status" value="1"/>
</dbReference>
<dbReference type="GO" id="GO:0004674">
    <property type="term" value="F:protein serine/threonine kinase activity"/>
    <property type="evidence" value="ECO:0007669"/>
    <property type="project" value="UniProtKB-KW"/>
</dbReference>
<dbReference type="PANTHER" id="PTHR32444">
    <property type="entry name" value="BULB-TYPE LECTIN DOMAIN-CONTAINING PROTEIN"/>
    <property type="match status" value="1"/>
</dbReference>
<dbReference type="EC" id="2.7.11.1" evidence="16"/>
<keyword evidence="10 16" id="KW-0067">ATP-binding</keyword>
<dbReference type="PROSITE" id="PS50948">
    <property type="entry name" value="PAN"/>
    <property type="match status" value="1"/>
</dbReference>
<evidence type="ECO:0000256" key="12">
    <source>
        <dbReference type="ARBA" id="ARBA00023136"/>
    </source>
</evidence>
<keyword evidence="14" id="KW-0675">Receptor</keyword>
<keyword evidence="23" id="KW-1185">Reference proteome</keyword>
<dbReference type="GO" id="GO:0005524">
    <property type="term" value="F:ATP binding"/>
    <property type="evidence" value="ECO:0007669"/>
    <property type="project" value="UniProtKB-KW"/>
</dbReference>
<name>A0ABD1IIN6_SALDI</name>
<evidence type="ECO:0000256" key="16">
    <source>
        <dbReference type="PIRNR" id="PIRNR000641"/>
    </source>
</evidence>
<comment type="caution">
    <text evidence="22">The sequence shown here is derived from an EMBL/GenBank/DDBJ whole genome shotgun (WGS) entry which is preliminary data.</text>
</comment>
<evidence type="ECO:0000259" key="19">
    <source>
        <dbReference type="PROSITE" id="PS50011"/>
    </source>
</evidence>
<dbReference type="Gene3D" id="2.90.10.10">
    <property type="entry name" value="Bulb-type lectin domain"/>
    <property type="match status" value="1"/>
</dbReference>
<evidence type="ECO:0000259" key="21">
    <source>
        <dbReference type="PROSITE" id="PS50948"/>
    </source>
</evidence>
<keyword evidence="3 16" id="KW-0723">Serine/threonine-protein kinase</keyword>
<dbReference type="SMART" id="SM00108">
    <property type="entry name" value="B_lectin"/>
    <property type="match status" value="1"/>
</dbReference>
<dbReference type="InterPro" id="IPR000858">
    <property type="entry name" value="S_locus_glycoprot_dom"/>
</dbReference>
<dbReference type="Gene3D" id="3.30.200.20">
    <property type="entry name" value="Phosphorylase Kinase, domain 1"/>
    <property type="match status" value="1"/>
</dbReference>
<evidence type="ECO:0000313" key="23">
    <source>
        <dbReference type="Proteomes" id="UP001567538"/>
    </source>
</evidence>
<dbReference type="PIRSF" id="PIRSF000641">
    <property type="entry name" value="SRK"/>
    <property type="match status" value="1"/>
</dbReference>
<evidence type="ECO:0000256" key="10">
    <source>
        <dbReference type="ARBA" id="ARBA00022840"/>
    </source>
</evidence>
<dbReference type="Pfam" id="PF08276">
    <property type="entry name" value="PAN_2"/>
    <property type="match status" value="1"/>
</dbReference>
<dbReference type="InterPro" id="IPR011009">
    <property type="entry name" value="Kinase-like_dom_sf"/>
</dbReference>
<accession>A0ABD1IIN6</accession>
<gene>
    <name evidence="22" type="ORF">AAHA92_03102</name>
</gene>
<evidence type="ECO:0000256" key="6">
    <source>
        <dbReference type="ARBA" id="ARBA00022729"/>
    </source>
</evidence>
<evidence type="ECO:0000256" key="15">
    <source>
        <dbReference type="ARBA" id="ARBA00023180"/>
    </source>
</evidence>
<dbReference type="EMBL" id="JBEAFC010000002">
    <property type="protein sequence ID" value="KAL1567644.1"/>
    <property type="molecule type" value="Genomic_DNA"/>
</dbReference>
<keyword evidence="4 16" id="KW-0808">Transferase</keyword>
<dbReference type="InterPro" id="IPR001245">
    <property type="entry name" value="Ser-Thr/Tyr_kinase_cat_dom"/>
</dbReference>
<dbReference type="FunFam" id="3.30.200.20:FF:000330">
    <property type="entry name" value="G-type lectin S-receptor-like serine/threonine-protein kinase At4g03230"/>
    <property type="match status" value="1"/>
</dbReference>
<evidence type="ECO:0000256" key="1">
    <source>
        <dbReference type="ARBA" id="ARBA00004251"/>
    </source>
</evidence>
<comment type="catalytic activity">
    <reaction evidence="16">
        <text>L-threonyl-[protein] + ATP = O-phospho-L-threonyl-[protein] + ADP + H(+)</text>
        <dbReference type="Rhea" id="RHEA:46608"/>
        <dbReference type="Rhea" id="RHEA-COMP:11060"/>
        <dbReference type="Rhea" id="RHEA-COMP:11605"/>
        <dbReference type="ChEBI" id="CHEBI:15378"/>
        <dbReference type="ChEBI" id="CHEBI:30013"/>
        <dbReference type="ChEBI" id="CHEBI:30616"/>
        <dbReference type="ChEBI" id="CHEBI:61977"/>
        <dbReference type="ChEBI" id="CHEBI:456216"/>
        <dbReference type="EC" id="2.7.11.1"/>
    </reaction>
</comment>
<comment type="similarity">
    <text evidence="16">Belongs to the protein kinase superfamily. Ser/Thr protein kinase family.</text>
</comment>
<dbReference type="GO" id="GO:0005886">
    <property type="term" value="C:plasma membrane"/>
    <property type="evidence" value="ECO:0007669"/>
    <property type="project" value="UniProtKB-SubCell"/>
</dbReference>
<dbReference type="SUPFAM" id="SSF56112">
    <property type="entry name" value="Protein kinase-like (PK-like)"/>
    <property type="match status" value="1"/>
</dbReference>
<evidence type="ECO:0000256" key="9">
    <source>
        <dbReference type="ARBA" id="ARBA00022777"/>
    </source>
</evidence>
<dbReference type="Pfam" id="PF01453">
    <property type="entry name" value="B_lectin"/>
    <property type="match status" value="1"/>
</dbReference>
<dbReference type="InterPro" id="IPR024171">
    <property type="entry name" value="SRK-like_kinase"/>
</dbReference>
<dbReference type="InterPro" id="IPR001480">
    <property type="entry name" value="Bulb-type_lectin_dom"/>
</dbReference>
<sequence length="735" mass="81881">MGSLFVSAFFVIAFFFTSSCLICEARDSIDVANPLFGNQTLVSARNRFELGFFTAEKGGRYVAIWYYKLVPRTVVWVAQRAEPLHSSCEGIQIREDGGNAEVPCGNGQVTLITRSVGSLGPRASNITLQLLDSGNLVLVDAHSRARVWQSFDEPTNTFLPGMILNNTVRLSSWVSPSDPSSGNYSFGQDQGIYEIIEKPLNTYWKSNERNSFMKNTLPFFVEQLLSNYSNTTSRLVMNSSGEIQFYNLSDGRSWSLLWSVPEGPCSKYNTCGKFGMCNAKSKVLCDCPPGFSPVSLEDWEGGRYSEGCERVISECSRRRSFLNITLVRVGGGINPYDEAQNETSCKETCLNECKCQAYYFKGADPRGRETRTNGKCWIWMDNVENLHQDSMDGSISLSLRVSEANSTMRTCEPCGTTSSFSIPYPLSTGPSCGDPSYYSFDCNNTAIFNTLSGKYQVTAIDKEHRRFFILVGSETAQTCKGRNSSTHVVTLNHSLPFTVTNWCYFEPITGHRQVEIGWKPPLEPSCDSSMGCEDWLASDCHDKGNGPKCYCREGYQWDGSLANCSEALRNSGNDYKRRNTILVSVVVVALILASCSSYVFYRRKEAKQGNLESSEGERQVNDLMLENGKASDVPFYDLDMILCATDNFSDAHKLGQGGFGPVYKGKFPEGLEVAVKRLSSCSGQGVEEFLNEVVLIAKLQHRNLVRLLGYCIKGDEKILLYEYMPNRSLDAFIFG</sequence>
<keyword evidence="13" id="KW-1015">Disulfide bond</keyword>
<feature type="signal peptide" evidence="18">
    <location>
        <begin position="1"/>
        <end position="25"/>
    </location>
</feature>
<evidence type="ECO:0000256" key="18">
    <source>
        <dbReference type="SAM" id="SignalP"/>
    </source>
</evidence>
<comment type="catalytic activity">
    <reaction evidence="16">
        <text>L-seryl-[protein] + ATP = O-phospho-L-seryl-[protein] + ADP + H(+)</text>
        <dbReference type="Rhea" id="RHEA:17989"/>
        <dbReference type="Rhea" id="RHEA-COMP:9863"/>
        <dbReference type="Rhea" id="RHEA-COMP:11604"/>
        <dbReference type="ChEBI" id="CHEBI:15378"/>
        <dbReference type="ChEBI" id="CHEBI:29999"/>
        <dbReference type="ChEBI" id="CHEBI:30616"/>
        <dbReference type="ChEBI" id="CHEBI:83421"/>
        <dbReference type="ChEBI" id="CHEBI:456216"/>
        <dbReference type="EC" id="2.7.11.1"/>
    </reaction>
</comment>
<dbReference type="Pfam" id="PF07714">
    <property type="entry name" value="PK_Tyr_Ser-Thr"/>
    <property type="match status" value="1"/>
</dbReference>
<keyword evidence="15" id="KW-0325">Glycoprotein</keyword>
<evidence type="ECO:0000256" key="14">
    <source>
        <dbReference type="ARBA" id="ARBA00023170"/>
    </source>
</evidence>
<evidence type="ECO:0000256" key="11">
    <source>
        <dbReference type="ARBA" id="ARBA00022989"/>
    </source>
</evidence>
<organism evidence="22 23">
    <name type="scientific">Salvia divinorum</name>
    <name type="common">Maria pastora</name>
    <name type="synonym">Diviner's sage</name>
    <dbReference type="NCBI Taxonomy" id="28513"/>
    <lineage>
        <taxon>Eukaryota</taxon>
        <taxon>Viridiplantae</taxon>
        <taxon>Streptophyta</taxon>
        <taxon>Embryophyta</taxon>
        <taxon>Tracheophyta</taxon>
        <taxon>Spermatophyta</taxon>
        <taxon>Magnoliopsida</taxon>
        <taxon>eudicotyledons</taxon>
        <taxon>Gunneridae</taxon>
        <taxon>Pentapetalae</taxon>
        <taxon>asterids</taxon>
        <taxon>lamiids</taxon>
        <taxon>Lamiales</taxon>
        <taxon>Lamiaceae</taxon>
        <taxon>Nepetoideae</taxon>
        <taxon>Mentheae</taxon>
        <taxon>Salviinae</taxon>
        <taxon>Salvia</taxon>
        <taxon>Salvia subgen. Calosphace</taxon>
    </lineage>
</organism>
<keyword evidence="2" id="KW-1003">Cell membrane</keyword>
<dbReference type="PROSITE" id="PS50927">
    <property type="entry name" value="BULB_LECTIN"/>
    <property type="match status" value="1"/>
</dbReference>
<keyword evidence="7" id="KW-0430">Lectin</keyword>
<dbReference type="InterPro" id="IPR036426">
    <property type="entry name" value="Bulb-type_lectin_dom_sf"/>
</dbReference>
<feature type="chain" id="PRO_5044751996" description="Receptor-like serine/threonine-protein kinase" evidence="18">
    <location>
        <begin position="26"/>
        <end position="735"/>
    </location>
</feature>
<evidence type="ECO:0000256" key="8">
    <source>
        <dbReference type="ARBA" id="ARBA00022741"/>
    </source>
</evidence>
<dbReference type="CDD" id="cd00028">
    <property type="entry name" value="B_lectin"/>
    <property type="match status" value="1"/>
</dbReference>
<evidence type="ECO:0000256" key="5">
    <source>
        <dbReference type="ARBA" id="ARBA00022692"/>
    </source>
</evidence>
<dbReference type="Pfam" id="PF00954">
    <property type="entry name" value="S_locus_glycop"/>
    <property type="match status" value="1"/>
</dbReference>
<feature type="domain" description="Bulb-type lectin" evidence="20">
    <location>
        <begin position="26"/>
        <end position="151"/>
    </location>
</feature>
<dbReference type="AlphaFoldDB" id="A0ABD1IIN6"/>
<dbReference type="PROSITE" id="PS50011">
    <property type="entry name" value="PROTEIN_KINASE_DOM"/>
    <property type="match status" value="1"/>
</dbReference>
<protein>
    <recommendedName>
        <fullName evidence="16">Receptor-like serine/threonine-protein kinase</fullName>
        <ecNumber evidence="16">2.7.11.1</ecNumber>
    </recommendedName>
</protein>
<keyword evidence="12 17" id="KW-0472">Membrane</keyword>
<dbReference type="InterPro" id="IPR000719">
    <property type="entry name" value="Prot_kinase_dom"/>
</dbReference>
<dbReference type="GO" id="GO:0030246">
    <property type="term" value="F:carbohydrate binding"/>
    <property type="evidence" value="ECO:0007669"/>
    <property type="project" value="UniProtKB-KW"/>
</dbReference>
<keyword evidence="11 17" id="KW-1133">Transmembrane helix</keyword>
<evidence type="ECO:0000313" key="22">
    <source>
        <dbReference type="EMBL" id="KAL1567644.1"/>
    </source>
</evidence>